<dbReference type="InterPro" id="IPR009492">
    <property type="entry name" value="TniQ"/>
</dbReference>
<reference evidence="2 3" key="1">
    <citation type="submission" date="2019-12" db="EMBL/GenBank/DDBJ databases">
        <title>Complete Genome Sequence of a Quorum-Sensing Bacterium,Rhodobacteraceae bacterium C31, Isolated from a marine microalgae symbiotic bacteria.</title>
        <authorList>
            <person name="Zhang Y."/>
        </authorList>
    </citation>
    <scope>NUCLEOTIDE SEQUENCE [LARGE SCALE GENOMIC DNA]</scope>
    <source>
        <strain evidence="2 3">C31</strain>
    </source>
</reference>
<dbReference type="Pfam" id="PF06527">
    <property type="entry name" value="TniQ"/>
    <property type="match status" value="1"/>
</dbReference>
<keyword evidence="3" id="KW-1185">Reference proteome</keyword>
<sequence>MPHAAFEPASSLLSRLAARGGASSMQRFCGDIAFPIDPLFRGERVAIEQLAQLAGCDAAALEWVSVRHLGKGHFRLRDEFASLQSFQRLRVRVCPECVRAEAPCAAESWRVPRRLQWKFSSIRSCPEHGCMLVTLPPEKFSKDARDFSAQLRKHYGWILDQPMIPAGHSPFEQYLTDRILKGRGDRWIDRLELNVVSRACEVLGLRIAEGPDASLAGHREADWMSFGASGYYVLKDGPAALSECLGAMAREEGVDGRFFGRVFGAWATWLKSRSLGDEFEPLRDVVRRHVFDHFSVRKGVLVLGVPSEGVASPNVREPFTLKGFAKRNAEDLVNRGLARRQADGTIVPQGFVTQRMLESYEREKKFFRAGGGAVGSAAAAIAPAPVGIDAAGGGHLSMSVVARRLRVTVETVGYLVVHGLLCGMKNSECYRRGATVVTAESMRGFRENFISLGEVSEVTKRPQGALSMKFRNADVALLAMPHDLSRIYWREDMGVYLATKR</sequence>
<proteinExistence type="predicted"/>
<organism evidence="2 3">
    <name type="scientific">Ponticoccus alexandrii</name>
    <dbReference type="NCBI Taxonomy" id="1943633"/>
    <lineage>
        <taxon>Bacteria</taxon>
        <taxon>Pseudomonadati</taxon>
        <taxon>Pseudomonadota</taxon>
        <taxon>Alphaproteobacteria</taxon>
        <taxon>Rhodobacterales</taxon>
        <taxon>Roseobacteraceae</taxon>
        <taxon>Ponticoccus</taxon>
    </lineage>
</organism>
<evidence type="ECO:0000313" key="2">
    <source>
        <dbReference type="EMBL" id="QRF68560.1"/>
    </source>
</evidence>
<evidence type="ECO:0000259" key="1">
    <source>
        <dbReference type="Pfam" id="PF06527"/>
    </source>
</evidence>
<accession>A0ABX7FEG7</accession>
<gene>
    <name evidence="2" type="ORF">GQA70_16730</name>
</gene>
<name>A0ABX7FEG7_9RHOB</name>
<feature type="domain" description="TniQ" evidence="1">
    <location>
        <begin position="7"/>
        <end position="132"/>
    </location>
</feature>
<dbReference type="EMBL" id="CP047166">
    <property type="protein sequence ID" value="QRF68560.1"/>
    <property type="molecule type" value="Genomic_DNA"/>
</dbReference>
<evidence type="ECO:0000313" key="3">
    <source>
        <dbReference type="Proteomes" id="UP000596387"/>
    </source>
</evidence>
<protein>
    <recommendedName>
        <fullName evidence="1">TniQ domain-containing protein</fullName>
    </recommendedName>
</protein>
<dbReference type="Proteomes" id="UP000596387">
    <property type="component" value="Chromosome"/>
</dbReference>